<feature type="domain" description="NIPSNAP" evidence="1">
    <location>
        <begin position="143"/>
        <end position="246"/>
    </location>
</feature>
<dbReference type="RefSeq" id="WP_342160502.1">
    <property type="nucleotide sequence ID" value="NZ_JBCDNA010000002.1"/>
</dbReference>
<dbReference type="InterPro" id="IPR011008">
    <property type="entry name" value="Dimeric_a/b-barrel"/>
</dbReference>
<sequence length="247" mass="28652">MSRLIPFVFLLCFFTTSYSQSEIYELRVYELEFFKPAKVLHDYFQQALIPALNRQGVKPVGAFEELGEALPKKIYLLIPYASMQAYQEVADALENDKQFKLDAKPYAEAPQEEIPFNHIESSFIRSTSGFPNLVKPAENSTVFELRIYESHNEDALRRKVKMFNDSEFSIFEDVGLHTVFFGANISGSQMPCLTYLLAFKDMEEHKEAWSKFGPHPEWQRIIKLDEYANAMNDITRIFLKPLAYSQL</sequence>
<dbReference type="Proteomes" id="UP001474120">
    <property type="component" value="Unassembled WGS sequence"/>
</dbReference>
<dbReference type="InterPro" id="IPR012577">
    <property type="entry name" value="NIPSNAP"/>
</dbReference>
<comment type="caution">
    <text evidence="2">The sequence shown here is derived from an EMBL/GenBank/DDBJ whole genome shotgun (WGS) entry which is preliminary data.</text>
</comment>
<organism evidence="2 3">
    <name type="scientific">Lutimonas vermicola</name>
    <dbReference type="NCBI Taxonomy" id="414288"/>
    <lineage>
        <taxon>Bacteria</taxon>
        <taxon>Pseudomonadati</taxon>
        <taxon>Bacteroidota</taxon>
        <taxon>Flavobacteriia</taxon>
        <taxon>Flavobacteriales</taxon>
        <taxon>Flavobacteriaceae</taxon>
        <taxon>Lutimonas</taxon>
    </lineage>
</organism>
<reference evidence="2 3" key="1">
    <citation type="submission" date="2024-04" db="EMBL/GenBank/DDBJ databases">
        <title>whole genome sequencing of Lutimonas vermicola strain IMCC1616.</title>
        <authorList>
            <person name="Bae S.S."/>
        </authorList>
    </citation>
    <scope>NUCLEOTIDE SEQUENCE [LARGE SCALE GENOMIC DNA]</scope>
    <source>
        <strain evidence="2 3">IMCC1616</strain>
    </source>
</reference>
<evidence type="ECO:0000313" key="2">
    <source>
        <dbReference type="EMBL" id="MEL4456376.1"/>
    </source>
</evidence>
<accession>A0ABU9L1R2</accession>
<evidence type="ECO:0000313" key="3">
    <source>
        <dbReference type="Proteomes" id="UP001474120"/>
    </source>
</evidence>
<dbReference type="Pfam" id="PF07978">
    <property type="entry name" value="NIPSNAP"/>
    <property type="match status" value="2"/>
</dbReference>
<keyword evidence="3" id="KW-1185">Reference proteome</keyword>
<name>A0ABU9L1R2_9FLAO</name>
<dbReference type="SUPFAM" id="SSF54909">
    <property type="entry name" value="Dimeric alpha+beta barrel"/>
    <property type="match status" value="2"/>
</dbReference>
<evidence type="ECO:0000259" key="1">
    <source>
        <dbReference type="Pfam" id="PF07978"/>
    </source>
</evidence>
<gene>
    <name evidence="2" type="ORF">AABB81_10745</name>
</gene>
<protein>
    <submittedName>
        <fullName evidence="2">NIPSNAP family protein</fullName>
    </submittedName>
</protein>
<feature type="domain" description="NIPSNAP" evidence="1">
    <location>
        <begin position="24"/>
        <end position="100"/>
    </location>
</feature>
<dbReference type="EMBL" id="JBCDNA010000002">
    <property type="protein sequence ID" value="MEL4456376.1"/>
    <property type="molecule type" value="Genomic_DNA"/>
</dbReference>
<proteinExistence type="predicted"/>
<dbReference type="Gene3D" id="3.30.70.100">
    <property type="match status" value="2"/>
</dbReference>